<keyword evidence="1" id="KW-0732">Signal</keyword>
<dbReference type="PANTHER" id="PTHR36504:SF1">
    <property type="entry name" value="LIPOPOLYSACCHARIDE EXPORT SYSTEM PROTEIN LPTA"/>
    <property type="match status" value="1"/>
</dbReference>
<dbReference type="EMBL" id="CP139960">
    <property type="protein sequence ID" value="WQD38346.1"/>
    <property type="molecule type" value="Genomic_DNA"/>
</dbReference>
<proteinExistence type="predicted"/>
<organism evidence="3 4">
    <name type="scientific">Niabella yanshanensis</name>
    <dbReference type="NCBI Taxonomy" id="577386"/>
    <lineage>
        <taxon>Bacteria</taxon>
        <taxon>Pseudomonadati</taxon>
        <taxon>Bacteroidota</taxon>
        <taxon>Chitinophagia</taxon>
        <taxon>Chitinophagales</taxon>
        <taxon>Chitinophagaceae</taxon>
        <taxon>Niabella</taxon>
    </lineage>
</organism>
<dbReference type="InterPro" id="IPR052037">
    <property type="entry name" value="LPS_export_LptA"/>
</dbReference>
<keyword evidence="4" id="KW-1185">Reference proteome</keyword>
<dbReference type="Gene3D" id="2.60.450.10">
    <property type="entry name" value="Lipopolysaccharide (LPS) transport protein A like domain"/>
    <property type="match status" value="3"/>
</dbReference>
<evidence type="ECO:0000259" key="2">
    <source>
        <dbReference type="Pfam" id="PF13100"/>
    </source>
</evidence>
<dbReference type="InterPro" id="IPR005653">
    <property type="entry name" value="OstA-like_N"/>
</dbReference>
<dbReference type="PANTHER" id="PTHR36504">
    <property type="entry name" value="LIPOPOLYSACCHARIDE EXPORT SYSTEM PROTEIN LPTA"/>
    <property type="match status" value="1"/>
</dbReference>
<dbReference type="Pfam" id="PF13100">
    <property type="entry name" value="OstA_2"/>
    <property type="match status" value="1"/>
</dbReference>
<reference evidence="3 4" key="1">
    <citation type="submission" date="2023-12" db="EMBL/GenBank/DDBJ databases">
        <title>Genome sequencing and assembly of bacterial species from a model synthetic community.</title>
        <authorList>
            <person name="Hogle S.L."/>
        </authorList>
    </citation>
    <scope>NUCLEOTIDE SEQUENCE [LARGE SCALE GENOMIC DNA]</scope>
    <source>
        <strain evidence="3 4">HAMBI_3031</strain>
    </source>
</reference>
<protein>
    <submittedName>
        <fullName evidence="3">OstA-like protein</fullName>
    </submittedName>
</protein>
<sequence length="572" mass="64469">MIKKTSKSLHLFFPFALLVFGCLIAYSATSSLNPSAASRAKTFLKDTIKIIHSNTLSLRKESDTNSLVILEGDVVLRQGNTLFKADKAIKNDRQNTFEAWGHVHINDGDTTNIYSDHLKYFGNPQIANLDGNVRLTDGQATLTTPSLVYNMVTNTGVYKQGGKVVNKKTVITSKEGEYYRDVQNVFFKKDVVVNDPAYKITADSLQYNTATEVVTFISMTHIKDSARRSIDTKEGYYNLRTKQAEFGQRPFINDDNKSTLNADKVYLDDNIARAEGNAIAVDSVRGTIIIANTIFQNRLNEAILATQKPVMIIKQDNDSLYVAADTLFSAKLSDLFETVVLPPVIDSVSHADSVIVGDSIVKTDKKNAQVISQTFRKDLKASNDSTDRYFEAFHHVRIYSDSMQAVSDSLFYSFRDSTFRLYKDPVVWGKESQITGDTILLHTKNKQPHWMEAFKNGFMVNSMGHEVFNQIKASRIDAYFVDGGLDSVRAKGSAECIYYLQDDDSAFTGVNQNTCDIIDSYFEDKQLKKVAFRSNVKGTIYPIQQKKPSEMKLEGFQWHEAVRPKTKYELFE</sequence>
<dbReference type="Proteomes" id="UP001325680">
    <property type="component" value="Chromosome"/>
</dbReference>
<dbReference type="PROSITE" id="PS51257">
    <property type="entry name" value="PROKAR_LIPOPROTEIN"/>
    <property type="match status" value="1"/>
</dbReference>
<gene>
    <name evidence="3" type="ORF">U0035_21980</name>
</gene>
<accession>A0ABZ0W582</accession>
<feature type="domain" description="Organic solvent tolerance-like N-terminal" evidence="2">
    <location>
        <begin position="45"/>
        <end position="203"/>
    </location>
</feature>
<name>A0ABZ0W582_9BACT</name>
<evidence type="ECO:0000256" key="1">
    <source>
        <dbReference type="ARBA" id="ARBA00022729"/>
    </source>
</evidence>
<evidence type="ECO:0000313" key="3">
    <source>
        <dbReference type="EMBL" id="WQD38346.1"/>
    </source>
</evidence>
<evidence type="ECO:0000313" key="4">
    <source>
        <dbReference type="Proteomes" id="UP001325680"/>
    </source>
</evidence>
<dbReference type="RefSeq" id="WP_245957730.1">
    <property type="nucleotide sequence ID" value="NZ_CP139960.1"/>
</dbReference>